<dbReference type="AlphaFoldDB" id="A0AAV4DDQ8"/>
<evidence type="ECO:0000313" key="1">
    <source>
        <dbReference type="EMBL" id="GFO42246.1"/>
    </source>
</evidence>
<protein>
    <submittedName>
        <fullName evidence="1">Uncharacterized protein</fullName>
    </submittedName>
</protein>
<proteinExistence type="predicted"/>
<reference evidence="1 2" key="1">
    <citation type="journal article" date="2021" name="Elife">
        <title>Chloroplast acquisition without the gene transfer in kleptoplastic sea slugs, Plakobranchus ocellatus.</title>
        <authorList>
            <person name="Maeda T."/>
            <person name="Takahashi S."/>
            <person name="Yoshida T."/>
            <person name="Shimamura S."/>
            <person name="Takaki Y."/>
            <person name="Nagai Y."/>
            <person name="Toyoda A."/>
            <person name="Suzuki Y."/>
            <person name="Arimoto A."/>
            <person name="Ishii H."/>
            <person name="Satoh N."/>
            <person name="Nishiyama T."/>
            <person name="Hasebe M."/>
            <person name="Maruyama T."/>
            <person name="Minagawa J."/>
            <person name="Obokata J."/>
            <person name="Shigenobu S."/>
        </authorList>
    </citation>
    <scope>NUCLEOTIDE SEQUENCE [LARGE SCALE GENOMIC DNA]</scope>
</reference>
<sequence>MVRFSGSEGDDVISLDLDAIDVDPEYEPPTINLDLDLRDWVDLGDKAISQVLTLKSHTNGVLLIRWVKSGRSDGASIASWLNNQSQQGMLCCSAILDLKRLLKVSGTNALTPKRFILQEEKKLIFLNKTKHLKPSNPGIFC</sequence>
<gene>
    <name evidence="1" type="ORF">PoB_006875100</name>
</gene>
<evidence type="ECO:0000313" key="2">
    <source>
        <dbReference type="Proteomes" id="UP000735302"/>
    </source>
</evidence>
<dbReference type="EMBL" id="BLXT01007771">
    <property type="protein sequence ID" value="GFO42246.1"/>
    <property type="molecule type" value="Genomic_DNA"/>
</dbReference>
<comment type="caution">
    <text evidence="1">The sequence shown here is derived from an EMBL/GenBank/DDBJ whole genome shotgun (WGS) entry which is preliminary data.</text>
</comment>
<name>A0AAV4DDQ8_9GAST</name>
<keyword evidence="2" id="KW-1185">Reference proteome</keyword>
<organism evidence="1 2">
    <name type="scientific">Plakobranchus ocellatus</name>
    <dbReference type="NCBI Taxonomy" id="259542"/>
    <lineage>
        <taxon>Eukaryota</taxon>
        <taxon>Metazoa</taxon>
        <taxon>Spiralia</taxon>
        <taxon>Lophotrochozoa</taxon>
        <taxon>Mollusca</taxon>
        <taxon>Gastropoda</taxon>
        <taxon>Heterobranchia</taxon>
        <taxon>Euthyneura</taxon>
        <taxon>Panpulmonata</taxon>
        <taxon>Sacoglossa</taxon>
        <taxon>Placobranchoidea</taxon>
        <taxon>Plakobranchidae</taxon>
        <taxon>Plakobranchus</taxon>
    </lineage>
</organism>
<accession>A0AAV4DDQ8</accession>
<dbReference type="Proteomes" id="UP000735302">
    <property type="component" value="Unassembled WGS sequence"/>
</dbReference>